<evidence type="ECO:0000313" key="2">
    <source>
        <dbReference type="EMBL" id="EFJ69612.1"/>
    </source>
</evidence>
<evidence type="ECO:0000256" key="1">
    <source>
        <dbReference type="SAM" id="Phobius"/>
    </source>
</evidence>
<dbReference type="GeneID" id="48925484"/>
<evidence type="ECO:0000313" key="3">
    <source>
        <dbReference type="Proteomes" id="UP000003672"/>
    </source>
</evidence>
<protein>
    <submittedName>
        <fullName evidence="2">Uncharacterized protein</fullName>
    </submittedName>
</protein>
<proteinExistence type="predicted"/>
<accession>A0AA87AMF8</accession>
<organism evidence="2 3">
    <name type="scientific">Lactobacillus paragasseri JV-V03</name>
    <dbReference type="NCBI Taxonomy" id="525326"/>
    <lineage>
        <taxon>Bacteria</taxon>
        <taxon>Bacillati</taxon>
        <taxon>Bacillota</taxon>
        <taxon>Bacilli</taxon>
        <taxon>Lactobacillales</taxon>
        <taxon>Lactobacillaceae</taxon>
        <taxon>Lactobacillus</taxon>
    </lineage>
</organism>
<reference evidence="2 3" key="1">
    <citation type="submission" date="2010-06" db="EMBL/GenBank/DDBJ databases">
        <authorList>
            <person name="Muzny D."/>
            <person name="Qin X."/>
            <person name="Buhay C."/>
            <person name="Dugan-Rocha S."/>
            <person name="Ding Y."/>
            <person name="Chen G."/>
            <person name="Hawes A."/>
            <person name="Holder M."/>
            <person name="Jhangiani S."/>
            <person name="Johnson A."/>
            <person name="Khan Z."/>
            <person name="Li Z."/>
            <person name="Liu W."/>
            <person name="Liu X."/>
            <person name="Perez L."/>
            <person name="Shen H."/>
            <person name="Wang Q."/>
            <person name="Watt J."/>
            <person name="Xi L."/>
            <person name="Xin Y."/>
            <person name="Zhou J."/>
            <person name="Deng J."/>
            <person name="Jiang H."/>
            <person name="Liu Y."/>
            <person name="Qu J."/>
            <person name="Song X.-Z."/>
            <person name="Zhang L."/>
            <person name="Villasana D."/>
            <person name="Johnson A."/>
            <person name="Liu J."/>
            <person name="Liyanage D."/>
            <person name="Lorensuhewa L."/>
            <person name="Robinson T."/>
            <person name="Song A."/>
            <person name="Song B.-B."/>
            <person name="Dinh H."/>
            <person name="Thornton R."/>
            <person name="Coyle M."/>
            <person name="Francisco L."/>
            <person name="Jackson L."/>
            <person name="Javaid M."/>
            <person name="Korchina V."/>
            <person name="Kovar C."/>
            <person name="Mata R."/>
            <person name="Mathew T."/>
            <person name="Ngo R."/>
            <person name="Nguyen L."/>
            <person name="Nguyen N."/>
            <person name="Okwuonu G."/>
            <person name="Ongeri F."/>
            <person name="Pham C."/>
            <person name="Simmons D."/>
            <person name="Wilczek-Boney K."/>
            <person name="Hale W."/>
            <person name="Jakkamsetti A."/>
            <person name="Pham P."/>
            <person name="Ruth R."/>
            <person name="San Lucas F."/>
            <person name="Warren J."/>
            <person name="Zhang J."/>
            <person name="Zhao Z."/>
            <person name="Zhou C."/>
            <person name="Zhu D."/>
            <person name="Lee S."/>
            <person name="Bess C."/>
            <person name="Blankenburg K."/>
            <person name="Forbes L."/>
            <person name="Fu Q."/>
            <person name="Gubbala S."/>
            <person name="Hirani K."/>
            <person name="Jayaseelan J.C."/>
            <person name="Lara F."/>
            <person name="Munidasa M."/>
            <person name="Palculict T."/>
            <person name="Patil S."/>
            <person name="Pu L.-L."/>
            <person name="Saada N."/>
            <person name="Tang L."/>
            <person name="Weissenberger G."/>
            <person name="Zhu Y."/>
            <person name="Hemphill L."/>
            <person name="Shang Y."/>
            <person name="Youmans B."/>
            <person name="Ayvaz T."/>
            <person name="Ross M."/>
            <person name="Santibanez J."/>
            <person name="Aqrawi P."/>
            <person name="Gross S."/>
            <person name="Joshi V."/>
            <person name="Fowler G."/>
            <person name="Nazareth L."/>
            <person name="Reid J."/>
            <person name="Worley K."/>
            <person name="Petrosino J."/>
            <person name="Highlander S."/>
            <person name="Gibbs R."/>
        </authorList>
    </citation>
    <scope>NUCLEOTIDE SEQUENCE [LARGE SCALE GENOMIC DNA]</scope>
    <source>
        <strain evidence="2 3">JV-V03</strain>
    </source>
</reference>
<dbReference type="Proteomes" id="UP000003672">
    <property type="component" value="Unassembled WGS sequence"/>
</dbReference>
<dbReference type="EMBL" id="ACGO02000001">
    <property type="protein sequence ID" value="EFJ69612.1"/>
    <property type="molecule type" value="Genomic_DNA"/>
</dbReference>
<sequence length="60" mass="7057">MSEKGKTLVERHALKRLAKVEKNKQKAYEKKPKEIPWKTIIMGVCFTIILVMILLQTFVR</sequence>
<keyword evidence="1" id="KW-1133">Transmembrane helix</keyword>
<keyword evidence="1" id="KW-0472">Membrane</keyword>
<keyword evidence="1" id="KW-0812">Transmembrane</keyword>
<gene>
    <name evidence="2" type="ORF">HMPREF0514_10056</name>
</gene>
<dbReference type="AlphaFoldDB" id="A0AA87AMF8"/>
<dbReference type="RefSeq" id="WP_003648287.1">
    <property type="nucleotide sequence ID" value="NZ_CP040500.1"/>
</dbReference>
<name>A0AA87AMF8_9LACO</name>
<comment type="caution">
    <text evidence="2">The sequence shown here is derived from an EMBL/GenBank/DDBJ whole genome shotgun (WGS) entry which is preliminary data.</text>
</comment>
<feature type="transmembrane region" description="Helical" evidence="1">
    <location>
        <begin position="40"/>
        <end position="59"/>
    </location>
</feature>